<evidence type="ECO:0000313" key="1">
    <source>
        <dbReference type="EMBL" id="MDL2344516.1"/>
    </source>
</evidence>
<dbReference type="EMBL" id="JASNGB010000087">
    <property type="protein sequence ID" value="MDL2344516.1"/>
    <property type="molecule type" value="Genomic_DNA"/>
</dbReference>
<organism evidence="1 2">
    <name type="scientific">Deinococcus rhizophilus</name>
    <dbReference type="NCBI Taxonomy" id="3049544"/>
    <lineage>
        <taxon>Bacteria</taxon>
        <taxon>Thermotogati</taxon>
        <taxon>Deinococcota</taxon>
        <taxon>Deinococci</taxon>
        <taxon>Deinococcales</taxon>
        <taxon>Deinococcaceae</taxon>
        <taxon>Deinococcus</taxon>
    </lineage>
</organism>
<sequence>MYDLSPDYSAALLMALVLLAASAVMAFGIWRRRPDLGGPLSSWSS</sequence>
<dbReference type="RefSeq" id="WP_285523541.1">
    <property type="nucleotide sequence ID" value="NZ_JASNGB010000087.1"/>
</dbReference>
<comment type="caution">
    <text evidence="1">The sequence shown here is derived from an EMBL/GenBank/DDBJ whole genome shotgun (WGS) entry which is preliminary data.</text>
</comment>
<accession>A0ABT7JHV0</accession>
<proteinExistence type="predicted"/>
<protein>
    <recommendedName>
        <fullName evidence="3">LPXTG cell wall anchor domain-containing protein</fullName>
    </recommendedName>
</protein>
<reference evidence="1 2" key="1">
    <citation type="submission" date="2023-05" db="EMBL/GenBank/DDBJ databases">
        <authorList>
            <person name="Gao F."/>
        </authorList>
    </citation>
    <scope>NUCLEOTIDE SEQUENCE [LARGE SCALE GENOMIC DNA]</scope>
    <source>
        <strain evidence="1 2">MIMF12</strain>
    </source>
</reference>
<keyword evidence="2" id="KW-1185">Reference proteome</keyword>
<dbReference type="Proteomes" id="UP001302059">
    <property type="component" value="Unassembled WGS sequence"/>
</dbReference>
<evidence type="ECO:0000313" key="2">
    <source>
        <dbReference type="Proteomes" id="UP001302059"/>
    </source>
</evidence>
<gene>
    <name evidence="1" type="ORF">QOL99_10150</name>
</gene>
<evidence type="ECO:0008006" key="3">
    <source>
        <dbReference type="Google" id="ProtNLM"/>
    </source>
</evidence>
<name>A0ABT7JHV0_9DEIO</name>